<keyword evidence="4" id="KW-0472">Membrane</keyword>
<keyword evidence="3" id="KW-1133">Transmembrane helix</keyword>
<dbReference type="EMBL" id="AE013599">
    <property type="protein sequence ID" value="AGB93700.1"/>
    <property type="molecule type" value="Genomic_DNA"/>
</dbReference>
<reference evidence="8 12" key="3">
    <citation type="journal article" date="2002" name="Genome Biol.">
        <title>Annotation of the Drosophila melanogaster euchromatic genome: a systematic review.</title>
        <authorList>
            <person name="Misra S."/>
            <person name="Crosby M.A."/>
            <person name="Mungall C.J."/>
            <person name="Matthews B.B."/>
            <person name="Campbell K.S."/>
            <person name="Hradecky P."/>
            <person name="Huang Y."/>
            <person name="Kaminker J.S."/>
            <person name="Millburn G.H."/>
            <person name="Prochnik S.E."/>
            <person name="Smith C.D."/>
            <person name="Tupy J.L."/>
            <person name="Whitfied E.J."/>
            <person name="Bayraktaroglu L."/>
            <person name="Berman B.P."/>
            <person name="Bettencourt B.R."/>
            <person name="Celniker S.E."/>
            <person name="de Grey A.D."/>
            <person name="Drysdale R.A."/>
            <person name="Harris N.L."/>
            <person name="Richter J."/>
            <person name="Russo S."/>
            <person name="Schroeder A.J."/>
            <person name="Shu S.Q."/>
            <person name="Stapleton M."/>
            <person name="Yamada C."/>
            <person name="Ashburner M."/>
            <person name="Gelbart W.M."/>
            <person name="Rubin G.M."/>
            <person name="Lewis S.E."/>
        </authorList>
    </citation>
    <scope>GENOME REANNOTATION</scope>
    <source>
        <strain evidence="12">Berkeley</strain>
    </source>
</reference>
<reference evidence="8 12" key="9">
    <citation type="journal article" date="2007" name="Science">
        <title>The Release 5.1 annotation of Drosophila melanogaster heterochromatin.</title>
        <authorList>
            <person name="Smith C.D."/>
            <person name="Shu S."/>
            <person name="Mungall C.J."/>
            <person name="Karpen G.H."/>
        </authorList>
    </citation>
    <scope>NUCLEOTIDE SEQUENCE [LARGE SCALE GENOMIC DNA]</scope>
    <source>
        <strain evidence="12">Berkeley</strain>
    </source>
</reference>
<dbReference type="OMA" id="SKFKCES"/>
<organism evidence="8 12">
    <name type="scientific">Drosophila melanogaster</name>
    <name type="common">Fruit fly</name>
    <dbReference type="NCBI Taxonomy" id="7227"/>
    <lineage>
        <taxon>Eukaryota</taxon>
        <taxon>Metazoa</taxon>
        <taxon>Ecdysozoa</taxon>
        <taxon>Arthropoda</taxon>
        <taxon>Hexapoda</taxon>
        <taxon>Insecta</taxon>
        <taxon>Pterygota</taxon>
        <taxon>Neoptera</taxon>
        <taxon>Endopterygota</taxon>
        <taxon>Diptera</taxon>
        <taxon>Brachycera</taxon>
        <taxon>Muscomorpha</taxon>
        <taxon>Ephydroidea</taxon>
        <taxon>Drosophilidae</taxon>
        <taxon>Drosophila</taxon>
        <taxon>Sophophora</taxon>
    </lineage>
</organism>
<feature type="compositionally biased region" description="Gly residues" evidence="7">
    <location>
        <begin position="73"/>
        <end position="82"/>
    </location>
</feature>
<comment type="similarity">
    <text evidence="6">Belongs to the NALF family.</text>
</comment>
<dbReference type="RefSeq" id="NP_001261170.1">
    <property type="nucleotide sequence ID" value="NM_001274241.1"/>
</dbReference>
<dbReference type="KEGG" id="dme:Dmel_CG33988"/>
<feature type="compositionally biased region" description="Low complexity" evidence="7">
    <location>
        <begin position="701"/>
        <end position="712"/>
    </location>
</feature>
<feature type="compositionally biased region" description="Basic and acidic residues" evidence="7">
    <location>
        <begin position="682"/>
        <end position="694"/>
    </location>
</feature>
<dbReference type="EMBL" id="BT015239">
    <property type="protein sequence ID" value="AAT94468.1"/>
    <property type="molecule type" value="mRNA"/>
</dbReference>
<reference evidence="8 12" key="4">
    <citation type="journal article" date="2002" name="Genome Biol.">
        <title>The transposable elements of the Drosophila melanogaster euchromatin: a genomics perspective.</title>
        <authorList>
            <person name="Kaminker J.S."/>
            <person name="Bergman C.M."/>
            <person name="Kronmiller B."/>
            <person name="Carlson J."/>
            <person name="Svirskas R."/>
            <person name="Patel S."/>
            <person name="Frise E."/>
            <person name="Wheeler D.A."/>
            <person name="Lewis S.E."/>
            <person name="Rubin G.M."/>
            <person name="Ashburner M."/>
            <person name="Celniker S.E."/>
        </authorList>
    </citation>
    <scope>NUCLEOTIDE SEQUENCE [LARGE SCALE GENOMIC DNA]</scope>
    <source>
        <strain evidence="12">Berkeley</strain>
    </source>
</reference>
<proteinExistence type="evidence at transcript level"/>
<reference evidence="8" key="12">
    <citation type="journal article" date="2015" name="G3 (Bethesda)">
        <title>Gene Model Annotations for Drosophila melanogaster: The Rule-Benders.</title>
        <authorList>
            <consortium name="FlyBase Consortium"/>
            <person name="Crosby M.A."/>
            <person name="Gramates L.S."/>
            <person name="Dos Santos G."/>
            <person name="Matthews B.B."/>
            <person name="St Pierre S.E."/>
            <person name="Zhou P."/>
            <person name="Schroeder A.J."/>
            <person name="Falls K."/>
            <person name="Emmert D.B."/>
            <person name="Russo S.M."/>
            <person name="Gelbart W.M."/>
            <person name="null"/>
        </authorList>
    </citation>
    <scope>NUCLEOTIDE SEQUENCE</scope>
</reference>
<name>Q9I7V0_DROME</name>
<reference evidence="8 12" key="7">
    <citation type="journal article" date="2005" name="PLoS Comput. Biol.">
        <title>Combined evidence annotation of transposable elements in genome sequences.</title>
        <authorList>
            <person name="Quesneville H."/>
            <person name="Bergman C.M."/>
            <person name="Andrieu O."/>
            <person name="Autard D."/>
            <person name="Nouaud D."/>
            <person name="Ashburner M."/>
            <person name="Anxolabehere D."/>
        </authorList>
    </citation>
    <scope>NUCLEOTIDE SEQUENCE [LARGE SCALE GENOMIC DNA]</scope>
    <source>
        <strain evidence="12">Berkeley</strain>
    </source>
</reference>
<dbReference type="FlyBase" id="FBgn0053988">
    <property type="gene designation" value="Mid1"/>
</dbReference>
<reference evidence="8" key="8">
    <citation type="submission" date="2006-08" db="EMBL/GenBank/DDBJ databases">
        <authorList>
            <person name="Celniker S."/>
            <person name="Carlson J."/>
            <person name="Wan K."/>
            <person name="Frise E."/>
            <person name="Hoskins R."/>
            <person name="Park S."/>
            <person name="Svirskas R."/>
            <person name="Rubin G."/>
        </authorList>
    </citation>
    <scope>NUCLEOTIDE SEQUENCE</scope>
</reference>
<dbReference type="GeneID" id="37953"/>
<feature type="region of interest" description="Disordered" evidence="7">
    <location>
        <begin position="682"/>
        <end position="762"/>
    </location>
</feature>
<comment type="subcellular location">
    <subcellularLocation>
        <location evidence="1">Membrane</location>
        <topology evidence="1">Multi-pass membrane protein</topology>
    </subcellularLocation>
</comment>
<dbReference type="ExpressionAtlas" id="Q9I7V0">
    <property type="expression patterns" value="baseline and differential"/>
</dbReference>
<dbReference type="OrthoDB" id="10047996at2759"/>
<feature type="region of interest" description="Disordered" evidence="7">
    <location>
        <begin position="432"/>
        <end position="463"/>
    </location>
</feature>
<evidence type="ECO:0000313" key="10">
    <source>
        <dbReference type="EMBL" id="AGB93700.1"/>
    </source>
</evidence>
<reference evidence="8 12" key="10">
    <citation type="journal article" date="2007" name="Science">
        <title>Sequence finishing and mapping of Drosophila melanogaster heterochromatin.</title>
        <authorList>
            <person name="Hoskins R.A."/>
            <person name="Carlson J.W."/>
            <person name="Kennedy C."/>
            <person name="Acevedo D."/>
            <person name="Evans-Holm M."/>
            <person name="Frise E."/>
            <person name="Wan K.H."/>
            <person name="Park S."/>
            <person name="Mendez-Lago M."/>
            <person name="Rossi F."/>
            <person name="Villasante A."/>
            <person name="Dimitri P."/>
            <person name="Karpen G.H."/>
            <person name="Celniker S.E."/>
        </authorList>
    </citation>
    <scope>NUCLEOTIDE SEQUENCE [LARGE SCALE GENOMIC DNA]</scope>
    <source>
        <strain evidence="12">Berkeley</strain>
    </source>
</reference>
<dbReference type="AlphaFoldDB" id="Q9I7V0"/>
<evidence type="ECO:0000256" key="4">
    <source>
        <dbReference type="ARBA" id="ARBA00023136"/>
    </source>
</evidence>
<dbReference type="EMBL" id="AE013599">
    <property type="protein sequence ID" value="AAG22200.3"/>
    <property type="molecule type" value="Genomic_DNA"/>
</dbReference>
<dbReference type="Proteomes" id="UP000000803">
    <property type="component" value="Chromosome 2R"/>
</dbReference>
<dbReference type="VEuPathDB" id="VectorBase:FBgn0053988"/>
<reference evidence="9" key="6">
    <citation type="submission" date="2004-08" db="EMBL/GenBank/DDBJ databases">
        <authorList>
            <person name="Stapleton M."/>
            <person name="Carlson J."/>
            <person name="Chavez C."/>
            <person name="Frise E."/>
            <person name="George R."/>
            <person name="Pacleb J."/>
            <person name="Park S."/>
            <person name="Wan K."/>
            <person name="Yu C."/>
            <person name="Rubin G.M."/>
            <person name="Celniker S."/>
        </authorList>
    </citation>
    <scope>NUCLEOTIDE SEQUENCE</scope>
    <source>
        <strain evidence="9">Berkeley</strain>
    </source>
</reference>
<reference evidence="8" key="11">
    <citation type="journal article" date="2015" name="G3 (Bethesda)">
        <title>Gene Model Annotations for Drosophila melanogaster: Impact of High-Throughput Data.</title>
        <authorList>
            <consortium name="FlyBase Consortium"/>
            <person name="Matthews B.B."/>
            <person name="Dos Santos G."/>
            <person name="Crosby M.A."/>
            <person name="Emmert D.B."/>
            <person name="St Pierre S.E."/>
            <person name="Gramates L.S."/>
            <person name="Zhou P."/>
            <person name="Schroeder A.J."/>
            <person name="Falls K."/>
            <person name="Strelets V."/>
            <person name="Russo S.M."/>
            <person name="Gelbart W.M."/>
            <person name="null"/>
        </authorList>
    </citation>
    <scope>NUCLEOTIDE SEQUENCE</scope>
</reference>
<dbReference type="GO" id="GO:0035176">
    <property type="term" value="P:social behavior"/>
    <property type="evidence" value="ECO:0000315"/>
    <property type="project" value="FlyBase"/>
</dbReference>
<keyword evidence="5" id="KW-0325">Glycoprotein</keyword>
<keyword evidence="12" id="KW-1185">Reference proteome</keyword>
<dbReference type="STRING" id="7227.FBpp0304308"/>
<dbReference type="UCSC" id="CG33988-RA">
    <property type="organism name" value="d. melanogaster"/>
</dbReference>
<feature type="compositionally biased region" description="Basic and acidic residues" evidence="7">
    <location>
        <begin position="296"/>
        <end position="309"/>
    </location>
</feature>
<dbReference type="GO" id="GO:0098703">
    <property type="term" value="P:calcium ion import across plasma membrane"/>
    <property type="evidence" value="ECO:0000318"/>
    <property type="project" value="GO_Central"/>
</dbReference>
<evidence type="ECO:0000313" key="8">
    <source>
        <dbReference type="EMBL" id="AAG22200.3"/>
    </source>
</evidence>
<evidence type="ECO:0000256" key="3">
    <source>
        <dbReference type="ARBA" id="ARBA00022989"/>
    </source>
</evidence>
<dbReference type="HOGENOM" id="CLU_007034_0_0_1"/>
<dbReference type="GO" id="GO:0005886">
    <property type="term" value="C:plasma membrane"/>
    <property type="evidence" value="ECO:0000318"/>
    <property type="project" value="GO_Central"/>
</dbReference>
<dbReference type="PANTHER" id="PTHR15819">
    <property type="entry name" value="TRANSMEMBRANE PROTEIN FAM155"/>
    <property type="match status" value="1"/>
</dbReference>
<evidence type="ECO:0000256" key="2">
    <source>
        <dbReference type="ARBA" id="ARBA00022692"/>
    </source>
</evidence>
<feature type="compositionally biased region" description="Acidic residues" evidence="7">
    <location>
        <begin position="271"/>
        <end position="295"/>
    </location>
</feature>
<feature type="compositionally biased region" description="Low complexity" evidence="7">
    <location>
        <begin position="725"/>
        <end position="736"/>
    </location>
</feature>
<dbReference type="CTD" id="4281"/>
<dbReference type="AGR" id="FB:FBgn0053988"/>
<reference evidence="8" key="14">
    <citation type="submission" date="2020-04" db="EMBL/GenBank/DDBJ databases">
        <authorList>
            <consortium name="FlyBase"/>
        </authorList>
    </citation>
    <scope>NUCLEOTIDE SEQUENCE</scope>
</reference>
<accession>Q9I7V0</accession>
<evidence type="ECO:0000256" key="6">
    <source>
        <dbReference type="ARBA" id="ARBA00029445"/>
    </source>
</evidence>
<dbReference type="PANTHER" id="PTHR15819:SF11">
    <property type="entry name" value="MID1, ISOFORM A"/>
    <property type="match status" value="1"/>
</dbReference>
<dbReference type="InParanoid" id="Q9I7V0"/>
<dbReference type="BioGRID-ORCS" id="37953">
    <property type="hits" value="0 hits in 1 CRISPR screen"/>
</dbReference>
<evidence type="ECO:0000313" key="9">
    <source>
        <dbReference type="EMBL" id="AAT94468.1"/>
    </source>
</evidence>
<dbReference type="SMR" id="Q9I7V0"/>
<reference evidence="8" key="15">
    <citation type="submission" date="2020-05" db="EMBL/GenBank/DDBJ databases">
        <title>Drosophila melanogaster release 4 sequence.</title>
        <authorList>
            <consortium name="Berkeley Drosophila Genome Project"/>
            <person name="Celniker S."/>
            <person name="Carlson J."/>
            <person name="Wan K."/>
            <person name="Pfeiffer B."/>
            <person name="Frise E."/>
            <person name="George R."/>
            <person name="Hoskins R."/>
            <person name="Stapleton M."/>
            <person name="Pacleb J."/>
            <person name="Park S."/>
            <person name="Svirskas R."/>
            <person name="Smith E."/>
            <person name="Yu C."/>
            <person name="Rubin G."/>
        </authorList>
    </citation>
    <scope>NUCLEOTIDE SEQUENCE</scope>
</reference>
<reference evidence="8 12" key="2">
    <citation type="journal article" date="2002" name="Genome Biol.">
        <title>Finishing a whole-genome shotgun: release 3 of the Drosophila melanogaster euchromatic genome sequence.</title>
        <authorList>
            <person name="Celniker S.E."/>
            <person name="Wheeler D.A."/>
            <person name="Kronmiller B."/>
            <person name="Carlson J.W."/>
            <person name="Halpern A."/>
            <person name="Patel S."/>
            <person name="Adams M."/>
            <person name="Champe M."/>
            <person name="Dugan S.P."/>
            <person name="Frise E."/>
            <person name="Hodgson A."/>
            <person name="George R.A."/>
            <person name="Hoskins R.A."/>
            <person name="Laverty T."/>
            <person name="Muzny D.M."/>
            <person name="Nelson C.R."/>
            <person name="Pacleb J.M."/>
            <person name="Park S."/>
            <person name="Pfeiffer B.D."/>
            <person name="Richards S."/>
            <person name="Sodergren E.J."/>
            <person name="Svirskas R."/>
            <person name="Tabor P.E."/>
            <person name="Wan K."/>
            <person name="Stapleton M."/>
            <person name="Sutton G.G."/>
            <person name="Venter C."/>
            <person name="Weinstock G."/>
            <person name="Scherer S.E."/>
            <person name="Myers E.W."/>
            <person name="Gibbs R.A."/>
            <person name="Rubin G.M."/>
        </authorList>
    </citation>
    <scope>NUCLEOTIDE SEQUENCE [LARGE SCALE GENOMIC DNA]</scope>
    <source>
        <strain evidence="12">Berkeley</strain>
    </source>
</reference>
<feature type="compositionally biased region" description="Basic and acidic residues" evidence="7">
    <location>
        <begin position="806"/>
        <end position="827"/>
    </location>
</feature>
<feature type="compositionally biased region" description="Low complexity" evidence="7">
    <location>
        <begin position="748"/>
        <end position="759"/>
    </location>
</feature>
<dbReference type="RefSeq" id="NP_001033972.1">
    <property type="nucleotide sequence ID" value="NM_001038883.2"/>
</dbReference>
<feature type="region of interest" description="Disordered" evidence="7">
    <location>
        <begin position="248"/>
        <end position="309"/>
    </location>
</feature>
<feature type="compositionally biased region" description="Low complexity" evidence="7">
    <location>
        <begin position="252"/>
        <end position="267"/>
    </location>
</feature>
<evidence type="ECO:0000313" key="12">
    <source>
        <dbReference type="Proteomes" id="UP000000803"/>
    </source>
</evidence>
<gene>
    <name evidence="8 11" type="primary">Mid1</name>
    <name evidence="8" type="synonym">CG13595</name>
    <name evidence="8" type="synonym">CG13596</name>
    <name evidence="8" type="synonym">cg13596</name>
    <name evidence="8" type="synonym">CG18510</name>
    <name evidence="8" type="synonym">Dmel\CG33988</name>
    <name evidence="8" type="synonym">mid1</name>
    <name evidence="8" type="synonym">Nlf-1</name>
    <name evidence="8 11" type="ORF">CG33988</name>
    <name evidence="8" type="ORF">Dmel_CG33988</name>
</gene>
<feature type="region of interest" description="Disordered" evidence="7">
    <location>
        <begin position="128"/>
        <end position="203"/>
    </location>
</feature>
<reference evidence="8 12" key="1">
    <citation type="journal article" date="2000" name="Science">
        <title>The genome sequence of Drosophila melanogaster.</title>
        <authorList>
            <person name="Adams M.D."/>
            <person name="Celniker S.E."/>
            <person name="Holt R.A."/>
            <person name="Evans C.A."/>
            <person name="Gocayne J.D."/>
            <person name="Amanatides P.G."/>
            <person name="Scherer S.E."/>
            <person name="Li P.W."/>
            <person name="Hoskins R.A."/>
            <person name="Galle R.F."/>
            <person name="George R.A."/>
            <person name="Lewis S.E."/>
            <person name="Richards S."/>
            <person name="Ashburner M."/>
            <person name="Henderson S.N."/>
            <person name="Sutton G.G."/>
            <person name="Wortman J.R."/>
            <person name="Yandell M.D."/>
            <person name="Zhang Q."/>
            <person name="Chen L.X."/>
            <person name="Brandon R.C."/>
            <person name="Rogers Y.H."/>
            <person name="Blazej R.G."/>
            <person name="Champe M."/>
            <person name="Pfeiffer B.D."/>
            <person name="Wan K.H."/>
            <person name="Doyle C."/>
            <person name="Baxter E.G."/>
            <person name="Helt G."/>
            <person name="Nelson C.R."/>
            <person name="Gabor G.L."/>
            <person name="Abril J.F."/>
            <person name="Agbayani A."/>
            <person name="An H.J."/>
            <person name="Andrews-Pfannkoch C."/>
            <person name="Baldwin D."/>
            <person name="Ballew R.M."/>
            <person name="Basu A."/>
            <person name="Baxendale J."/>
            <person name="Bayraktaroglu L."/>
            <person name="Beasley E.M."/>
            <person name="Beeson K.Y."/>
            <person name="Benos P.V."/>
            <person name="Berman B.P."/>
            <person name="Bhandari D."/>
            <person name="Bolshakov S."/>
            <person name="Borkova D."/>
            <person name="Botchan M.R."/>
            <person name="Bouck J."/>
            <person name="Brokstein P."/>
            <person name="Brottier P."/>
            <person name="Burtis K.C."/>
            <person name="Busam D.A."/>
            <person name="Butler H."/>
            <person name="Cadieu E."/>
            <person name="Center A."/>
            <person name="Chandra I."/>
            <person name="Cherry J.M."/>
            <person name="Cawley S."/>
            <person name="Dahlke C."/>
            <person name="Davenport L.B."/>
            <person name="Davies P."/>
            <person name="de Pablos B."/>
            <person name="Delcher A."/>
            <person name="Deng Z."/>
            <person name="Mays A.D."/>
            <person name="Dew I."/>
            <person name="Dietz S.M."/>
            <person name="Dodson K."/>
            <person name="Doup L.E."/>
            <person name="Downes M."/>
            <person name="Dugan-Rocha S."/>
            <person name="Dunkov B.C."/>
            <person name="Dunn P."/>
            <person name="Durbin K.J."/>
            <person name="Evangelista C.C."/>
            <person name="Ferraz C."/>
            <person name="Ferriera S."/>
            <person name="Fleischmann W."/>
            <person name="Fosler C."/>
            <person name="Gabrielian A.E."/>
            <person name="Garg N.S."/>
            <person name="Gelbart W.M."/>
            <person name="Glasser K."/>
            <person name="Glodek A."/>
            <person name="Gong F."/>
            <person name="Gorrell J.H."/>
            <person name="Gu Z."/>
            <person name="Guan P."/>
            <person name="Harris M."/>
            <person name="Harris N.L."/>
            <person name="Harvey D."/>
            <person name="Heiman T.J."/>
            <person name="Hernandez J.R."/>
            <person name="Houck J."/>
            <person name="Hostin D."/>
            <person name="Houston K.A."/>
            <person name="Howland T.J."/>
            <person name="Wei M.H."/>
            <person name="Ibegwam C."/>
            <person name="Jalali M."/>
            <person name="Kalush F."/>
            <person name="Karpen G.H."/>
            <person name="Ke Z."/>
            <person name="Kennison J.A."/>
            <person name="Ketchum K.A."/>
            <person name="Kimmel B.E."/>
            <person name="Kodira C.D."/>
            <person name="Kraft C."/>
            <person name="Kravitz S."/>
            <person name="Kulp D."/>
            <person name="Lai Z."/>
            <person name="Lasko P."/>
            <person name="Lei Y."/>
            <person name="Levitsky A.A."/>
            <person name="Li J."/>
            <person name="Li Z."/>
            <person name="Liang Y."/>
            <person name="Lin X."/>
            <person name="Liu X."/>
            <person name="Mattei B."/>
            <person name="McIntosh T.C."/>
            <person name="McLeod M.P."/>
            <person name="McPherson D."/>
            <person name="Merkulov G."/>
            <person name="Milshina N.V."/>
            <person name="Mobarry C."/>
            <person name="Morris J."/>
            <person name="Moshrefi A."/>
            <person name="Mount S.M."/>
            <person name="Moy M."/>
            <person name="Murphy B."/>
            <person name="Murphy L."/>
            <person name="Muzny D.M."/>
            <person name="Nelson D.L."/>
            <person name="Nelson D.R."/>
            <person name="Nelson K.A."/>
            <person name="Nixon K."/>
            <person name="Nusskern D.R."/>
            <person name="Pacleb J.M."/>
            <person name="Palazzolo M."/>
            <person name="Pittman G.S."/>
            <person name="Pan S."/>
            <person name="Pollard J."/>
            <person name="Puri V."/>
            <person name="Reese M.G."/>
            <person name="Reinert K."/>
            <person name="Remington K."/>
            <person name="Saunders R.D."/>
            <person name="Scheeler F."/>
            <person name="Shen H."/>
            <person name="Shue B.C."/>
            <person name="Siden-Kiamos I."/>
            <person name="Simpson M."/>
            <person name="Skupski M.P."/>
            <person name="Smith T."/>
            <person name="Spier E."/>
            <person name="Spradling A.C."/>
            <person name="Stapleton M."/>
            <person name="Strong R."/>
            <person name="Sun E."/>
            <person name="Svirskas R."/>
            <person name="Tector C."/>
            <person name="Turner R."/>
            <person name="Venter E."/>
            <person name="Wang A.H."/>
            <person name="Wang X."/>
            <person name="Wang Z.Y."/>
            <person name="Wassarman D.A."/>
            <person name="Weinstock G.M."/>
            <person name="Weissenbach J."/>
            <person name="Williams S.M."/>
            <person name="WoodageT"/>
            <person name="Worley K.C."/>
            <person name="Wu D."/>
            <person name="Yang S."/>
            <person name="Yao Q.A."/>
            <person name="Ye J."/>
            <person name="Yeh R.F."/>
            <person name="Zaveri J.S."/>
            <person name="Zhan M."/>
            <person name="Zhang G."/>
            <person name="Zhao Q."/>
            <person name="Zheng L."/>
            <person name="Zheng X.H."/>
            <person name="Zhong F.N."/>
            <person name="Zhong W."/>
            <person name="Zhou X."/>
            <person name="Zhu S."/>
            <person name="Zhu X."/>
            <person name="Smith H.O."/>
            <person name="Gibbs R.A."/>
            <person name="Myers E.W."/>
            <person name="Rubin G.M."/>
            <person name="Venter J.C."/>
        </authorList>
    </citation>
    <scope>NUCLEOTIDE SEQUENCE [LARGE SCALE GENOMIC DNA]</scope>
    <source>
        <strain evidence="12">Berkeley</strain>
    </source>
</reference>
<feature type="compositionally biased region" description="Gly residues" evidence="7">
    <location>
        <begin position="166"/>
        <end position="177"/>
    </location>
</feature>
<feature type="region of interest" description="Disordered" evidence="7">
    <location>
        <begin position="64"/>
        <end position="94"/>
    </location>
</feature>
<evidence type="ECO:0000313" key="11">
    <source>
        <dbReference type="FlyBase" id="FBgn0053988"/>
    </source>
</evidence>
<evidence type="ECO:0000256" key="5">
    <source>
        <dbReference type="ARBA" id="ARBA00023180"/>
    </source>
</evidence>
<dbReference type="GO" id="GO:0007622">
    <property type="term" value="P:rhythmic behavior"/>
    <property type="evidence" value="ECO:0000315"/>
    <property type="project" value="FlyBase"/>
</dbReference>
<dbReference type="GO" id="GO:0045475">
    <property type="term" value="P:locomotor rhythm"/>
    <property type="evidence" value="ECO:0000315"/>
    <property type="project" value="FlyBase"/>
</dbReference>
<dbReference type="eggNOG" id="ENOG502S7TR">
    <property type="taxonomic scope" value="Eukaryota"/>
</dbReference>
<protein>
    <submittedName>
        <fullName evidence="8">Mid1, isoform A</fullName>
    </submittedName>
    <submittedName>
        <fullName evidence="10">Mid1, isoform B</fullName>
    </submittedName>
    <submittedName>
        <fullName evidence="9">RE02133p</fullName>
    </submittedName>
</protein>
<dbReference type="FunCoup" id="Q9I7V0">
    <property type="interactions" value="66"/>
</dbReference>
<feature type="region of interest" description="Disordered" evidence="7">
    <location>
        <begin position="486"/>
        <end position="531"/>
    </location>
</feature>
<dbReference type="Bgee" id="FBgn0053988">
    <property type="expression patterns" value="Expressed in columnar neuron T1 (Drosophila) in insect head and 163 other cell types or tissues"/>
</dbReference>
<sequence>MRPGPGLVVMALAFISGARRGSSSSISSATATPTAAATSAAAAAAAAATSAASTSAAAAAAANTAGGRKRGRSGGGVGGGGVATTLPSTGESSSSSFVRSSGSYLLPIFLPHYLDFALQFHPQLPPREYSQGRAHSESWASSRIADRLQQRRRRRESSSSRDIAGRAGGTGGSGADSGGLAATTGHSTESSEANNQEDGEDRGLTVQFPSSQAYDEDQDIFALVAEDDLLSEESFDRLIKLNEDADEEDYNLQQQHLPQHKQQQQQPGAETEIDTEPESETETETETETDTEAEVEVERETEQQQQDESRLIDEGVLQHSDHSNSHSKEFAISYDNNNNKREASGHILDAQTAQLIGHKDNTVPAVASTESAGGGSITTSLPAPVDLKKSILGTATSLTRLNPWISACDLAQPGTGTDLQGQCSAGTLPMAWVDEGPGPPTCPRSCAEQQQQKPVASKAKRSATSNNKVKYFVNYKTTQMRLRRAGDHAMDATDSHSPLASERPPSTTDDQDVDVSSTTEEAEPEPTLSYSHLHAQEPVLAHQQDPREREQEQQEQQQCLEYLGDSAESSPQHLCGLQSPGHLLERLKVLRLRNCCERSVFSSLHTLALNASLTDRQECVRVLSDLLDVDGLANRITCELAEILFRFDCRQVYSLINQCDDCKEAYRRWVCSTLVPYFAEPKDVSPQPKDEGQGKGKRSARSAASAEATAMADGIKHKSLKLISNNNKSNNGNNMNERQINQKHDKSSNANANANSNASKDIDRSAEEAIDRDLVQTFYDVVGLSKPRHGEEEVLPENEAGLGRSADSEVDKGAEPDRKRSRNREAELELDTEAEAEQQSNNFISTANNSDPRATDPVISKLQKRSTRKTEFRKRRRIRPCLSVCQTVEQKCPYLLPADRAPALPTQYAGEPTFLCLDQNIPETGAQLEKSSYGPNDCCYSYCNGPASGICTVCQDFGQPGTEEREMAGNSTRRVHNITLSLSSHPGEHARAKSVALALRNVSQTGSDPDAVETLLDRLPYYASHDGIFYYDEEGEMPHASLSGDCAVVPAATTRCTIPYYASGTGAVAKPPTQLLVWLSALLGLLSSCGAARQRWSCQWSSGCGGHRARSRQAVACEANCHEQELVKSRSCSQRSPKVRREKPGQDQDAELVAFRTWLWSSSWHAYKLTCSKIRYFSSRSRFKGETRAARSANSKDPSGLQWSRAAGCTRTRNYRFFYYYNYNINDWWRRWWRCLSSGAL</sequence>
<dbReference type="InterPro" id="IPR055288">
    <property type="entry name" value="NALCN_aux_factor_1/2"/>
</dbReference>
<reference evidence="8" key="13">
    <citation type="journal article" date="2015" name="Genome Res.">
        <title>The Release 6 reference sequence of the Drosophila melanogaster genome.</title>
        <authorList>
            <person name="Hoskins R.A."/>
            <person name="Carlson J.W."/>
            <person name="Wan K.H."/>
            <person name="Park S."/>
            <person name="Mendez I."/>
            <person name="Galle S.E."/>
            <person name="Booth B.W."/>
            <person name="Pfeiffer B.D."/>
            <person name="George R.A."/>
            <person name="Svirskas R."/>
            <person name="Krzywinski M."/>
            <person name="Schein J."/>
            <person name="Accardo M.C."/>
            <person name="Damia E."/>
            <person name="Messina G."/>
            <person name="Mendez-Lago M."/>
            <person name="de Pablos B."/>
            <person name="Demakova O.V."/>
            <person name="Andreyeva E.N."/>
            <person name="Boldyreva L.V."/>
            <person name="Marra M."/>
            <person name="Carvalho A.B."/>
            <person name="Dimitri P."/>
            <person name="Villasante A."/>
            <person name="Zhimulev I.F."/>
            <person name="Rubin G.M."/>
            <person name="Karpen G.H."/>
            <person name="Celniker S.E."/>
        </authorList>
    </citation>
    <scope>NUCLEOTIDE SEQUENCE</scope>
</reference>
<accession>Q6AWK9</accession>
<feature type="compositionally biased region" description="Polar residues" evidence="7">
    <location>
        <begin position="838"/>
        <end position="852"/>
    </location>
</feature>
<dbReference type="PaxDb" id="7227-FBpp0304308"/>
<evidence type="ECO:0000256" key="1">
    <source>
        <dbReference type="ARBA" id="ARBA00004141"/>
    </source>
</evidence>
<dbReference type="DNASU" id="37953"/>
<feature type="region of interest" description="Disordered" evidence="7">
    <location>
        <begin position="788"/>
        <end position="866"/>
    </location>
</feature>
<evidence type="ECO:0000256" key="7">
    <source>
        <dbReference type="SAM" id="MobiDB-lite"/>
    </source>
</evidence>
<keyword evidence="2" id="KW-0812">Transmembrane</keyword>
<reference evidence="8 12" key="5">
    <citation type="journal article" date="2002" name="Genome Biol.">
        <title>Heterochromatic sequences in a Drosophila whole-genome shotgun assembly.</title>
        <authorList>
            <person name="Hoskins R.A."/>
            <person name="Smith C.D."/>
            <person name="Carlson J.W."/>
            <person name="Carvalho A.B."/>
            <person name="Halpern A."/>
            <person name="Kaminker J.S."/>
            <person name="Kennedy C."/>
            <person name="Mungall C.J."/>
            <person name="Sullivan B.A."/>
            <person name="Sutton G.G."/>
            <person name="Yasuhara J.C."/>
            <person name="Wakimoto B.T."/>
            <person name="Myers E.W."/>
            <person name="Celniker S.E."/>
            <person name="Rubin G.M."/>
            <person name="Karpen G.H."/>
        </authorList>
    </citation>
    <scope>NUCLEOTIDE SEQUENCE [LARGE SCALE GENOMIC DNA]</scope>
    <source>
        <strain evidence="12">Berkeley</strain>
    </source>
</reference>
<dbReference type="GO" id="GO:0034703">
    <property type="term" value="C:cation channel complex"/>
    <property type="evidence" value="ECO:0000316"/>
    <property type="project" value="FlyBase"/>
</dbReference>